<dbReference type="Pfam" id="PF00266">
    <property type="entry name" value="Aminotran_5"/>
    <property type="match status" value="1"/>
</dbReference>
<dbReference type="FunFam" id="3.40.640.10:FF:000027">
    <property type="entry name" value="Serine--pyruvate aminotransferase, mitochondrial"/>
    <property type="match status" value="1"/>
</dbReference>
<dbReference type="GO" id="GO:0004760">
    <property type="term" value="F:L-serine-pyruvate transaminase activity"/>
    <property type="evidence" value="ECO:0007669"/>
    <property type="project" value="TreeGrafter"/>
</dbReference>
<evidence type="ECO:0000256" key="7">
    <source>
        <dbReference type="PIRSR" id="PIRSR000524-50"/>
    </source>
</evidence>
<proteinExistence type="inferred from homology"/>
<dbReference type="SUPFAM" id="SSF53383">
    <property type="entry name" value="PLP-dependent transferases"/>
    <property type="match status" value="1"/>
</dbReference>
<evidence type="ECO:0000313" key="9">
    <source>
        <dbReference type="EMBL" id="PXA69467.1"/>
    </source>
</evidence>
<comment type="similarity">
    <text evidence="2">Belongs to the class-V pyridoxal-phosphate-dependent aminotransferase family.</text>
</comment>
<evidence type="ECO:0000256" key="4">
    <source>
        <dbReference type="ARBA" id="ARBA00022679"/>
    </source>
</evidence>
<dbReference type="PANTHER" id="PTHR21152:SF40">
    <property type="entry name" value="ALANINE--GLYOXYLATE AMINOTRANSFERASE"/>
    <property type="match status" value="1"/>
</dbReference>
<dbReference type="AlphaFoldDB" id="A0A2V3DWQ5"/>
<dbReference type="EMBL" id="QHLZ01000001">
    <property type="protein sequence ID" value="PXA69467.1"/>
    <property type="molecule type" value="Genomic_DNA"/>
</dbReference>
<comment type="cofactor">
    <cofactor evidence="1 7">
        <name>pyridoxal 5'-phosphate</name>
        <dbReference type="ChEBI" id="CHEBI:597326"/>
    </cofactor>
</comment>
<feature type="domain" description="Aminotransferase class V" evidence="8">
    <location>
        <begin position="33"/>
        <end position="328"/>
    </location>
</feature>
<keyword evidence="10" id="KW-1185">Reference proteome</keyword>
<protein>
    <submittedName>
        <fullName evidence="9">Alanine--glyoxylate aminotransferase</fullName>
    </submittedName>
</protein>
<dbReference type="InterPro" id="IPR015424">
    <property type="entry name" value="PyrdxlP-dep_Trfase"/>
</dbReference>
<dbReference type="InterPro" id="IPR024169">
    <property type="entry name" value="SP_NH2Trfase/AEP_transaminase"/>
</dbReference>
<organism evidence="9 10">
    <name type="scientific">Arthrobacter psychrochitiniphilus</name>
    <dbReference type="NCBI Taxonomy" id="291045"/>
    <lineage>
        <taxon>Bacteria</taxon>
        <taxon>Bacillati</taxon>
        <taxon>Actinomycetota</taxon>
        <taxon>Actinomycetes</taxon>
        <taxon>Micrococcales</taxon>
        <taxon>Micrococcaceae</taxon>
        <taxon>Arthrobacter</taxon>
    </lineage>
</organism>
<dbReference type="Gene3D" id="3.90.1150.10">
    <property type="entry name" value="Aspartate Aminotransferase, domain 1"/>
    <property type="match status" value="1"/>
</dbReference>
<dbReference type="InterPro" id="IPR000192">
    <property type="entry name" value="Aminotrans_V_dom"/>
</dbReference>
<dbReference type="PIRSF" id="PIRSF000524">
    <property type="entry name" value="SPT"/>
    <property type="match status" value="1"/>
</dbReference>
<feature type="binding site" evidence="6">
    <location>
        <position position="338"/>
    </location>
    <ligand>
        <name>substrate</name>
    </ligand>
</feature>
<dbReference type="PANTHER" id="PTHR21152">
    <property type="entry name" value="AMINOTRANSFERASE CLASS V"/>
    <property type="match status" value="1"/>
</dbReference>
<dbReference type="GO" id="GO:0008453">
    <property type="term" value="F:alanine-glyoxylate transaminase activity"/>
    <property type="evidence" value="ECO:0007669"/>
    <property type="project" value="TreeGrafter"/>
</dbReference>
<keyword evidence="4 9" id="KW-0808">Transferase</keyword>
<keyword evidence="5 7" id="KW-0663">Pyridoxal phosphate</keyword>
<evidence type="ECO:0000313" key="10">
    <source>
        <dbReference type="Proteomes" id="UP000246303"/>
    </source>
</evidence>
<evidence type="ECO:0000256" key="6">
    <source>
        <dbReference type="PIRSR" id="PIRSR000524-1"/>
    </source>
</evidence>
<dbReference type="OrthoDB" id="9766472at2"/>
<keyword evidence="3 9" id="KW-0032">Aminotransferase</keyword>
<feature type="modified residue" description="N6-(pyridoxal phosphate)lysine" evidence="7">
    <location>
        <position position="190"/>
    </location>
</feature>
<gene>
    <name evidence="9" type="ORF">CVS29_02660</name>
</gene>
<dbReference type="Proteomes" id="UP000246303">
    <property type="component" value="Unassembled WGS sequence"/>
</dbReference>
<dbReference type="InterPro" id="IPR015421">
    <property type="entry name" value="PyrdxlP-dep_Trfase_major"/>
</dbReference>
<reference evidence="9 10" key="1">
    <citation type="submission" date="2018-05" db="EMBL/GenBank/DDBJ databases">
        <title>Genetic diversity of glacier-inhabiting Cryobacterium bacteria in China and description of Cryobacterium mengkeensis sp. nov. and Arthrobacter glacialis sp. nov.</title>
        <authorList>
            <person name="Liu Q."/>
            <person name="Xin Y.-H."/>
        </authorList>
    </citation>
    <scope>NUCLEOTIDE SEQUENCE [LARGE SCALE GENOMIC DNA]</scope>
    <source>
        <strain evidence="9 10">GP3</strain>
    </source>
</reference>
<sequence length="367" mass="38021">MTTTLTYRHLFGPGPSNCYPEAISALGNPVLGHLDPLFLEIMDSACQGLRQVWGTTNSRTLPLSGTGSAGMEAAFVNAVGPGDVAVVAVNGMFGARMCEVARRTGAQVVRVEHPWGTPIDPERVAAAHPSPKVIAAVHAETSTGVLSDIAALGQLKGDALLIADAVTSIGGLELYADKWGIDVGYAGTQKCLGVPPGLSPFTISDAAFELRIKDPQSWYLDLGLLGGYVGSASGSRRTYHHTAPVTMIASLEAGVNRVLQEGLGTVQARHVAAGLALQDGLEEMGLDLFAAAGSRLPSLTTVKVPDGVDSAAVRAYLLERFNIEIGAGVGEFASSVWRIGMMGPNANPASVTLVLGALKEALAKAGR</sequence>
<dbReference type="GO" id="GO:0019265">
    <property type="term" value="P:glycine biosynthetic process, by transamination of glyoxylate"/>
    <property type="evidence" value="ECO:0007669"/>
    <property type="project" value="TreeGrafter"/>
</dbReference>
<evidence type="ECO:0000259" key="8">
    <source>
        <dbReference type="Pfam" id="PF00266"/>
    </source>
</evidence>
<evidence type="ECO:0000256" key="3">
    <source>
        <dbReference type="ARBA" id="ARBA00022576"/>
    </source>
</evidence>
<comment type="caution">
    <text evidence="9">The sequence shown here is derived from an EMBL/GenBank/DDBJ whole genome shotgun (WGS) entry which is preliminary data.</text>
</comment>
<accession>A0A2V3DWQ5</accession>
<evidence type="ECO:0000256" key="5">
    <source>
        <dbReference type="ARBA" id="ARBA00022898"/>
    </source>
</evidence>
<name>A0A2V3DWQ5_9MICC</name>
<dbReference type="InterPro" id="IPR015422">
    <property type="entry name" value="PyrdxlP-dep_Trfase_small"/>
</dbReference>
<evidence type="ECO:0000256" key="2">
    <source>
        <dbReference type="ARBA" id="ARBA00009236"/>
    </source>
</evidence>
<dbReference type="Gene3D" id="3.40.640.10">
    <property type="entry name" value="Type I PLP-dependent aspartate aminotransferase-like (Major domain)"/>
    <property type="match status" value="1"/>
</dbReference>
<evidence type="ECO:0000256" key="1">
    <source>
        <dbReference type="ARBA" id="ARBA00001933"/>
    </source>
</evidence>
<dbReference type="RefSeq" id="WP_110104752.1">
    <property type="nucleotide sequence ID" value="NZ_JACBZZ010000001.1"/>
</dbReference>